<proteinExistence type="predicted"/>
<accession>A0A0A3YIZ2</accession>
<evidence type="ECO:0000313" key="3">
    <source>
        <dbReference type="Proteomes" id="UP000030377"/>
    </source>
</evidence>
<feature type="domain" description="Putative exodeoxyribonuclease 8 PDDEXK-like" evidence="1">
    <location>
        <begin position="37"/>
        <end position="255"/>
    </location>
</feature>
<dbReference type="Proteomes" id="UP000030377">
    <property type="component" value="Unassembled WGS sequence"/>
</dbReference>
<sequence>MNALVSAPRSNDTVRHEDGIYFGLSEVAYHADKALGSSSLKELVLDPVEYQDDQLNPGEEKESMALKWGHAIHCRALEGRLSLAERFAIAPEVADYKGALVTMSDLQRHCKTIGIKPGTKKEEAIANIRAVDKEAVIWDEIVAKFAADNVGKEILPRTALNQIEKAVRWMQRSKKIAPVMKDGTFVAGASEVSIFYTENGVRLKARIDHLLSHAVVDLKSFRPFYRENLIEAAKKAVSRMRYDLQAGAYIKALRAAARLFAEGKVFNCTYRPEFLEEVFKALALAEKQPGSDDAMKWVWVMIKANGAPQSVVGEFDLTSMIFRQAVVDVERAIGEYRQFMETFGPDAEWVREVPAQLWGDTDFSPYAFL</sequence>
<evidence type="ECO:0000259" key="1">
    <source>
        <dbReference type="Pfam" id="PF12684"/>
    </source>
</evidence>
<dbReference type="Pfam" id="PF12684">
    <property type="entry name" value="DUF3799"/>
    <property type="match status" value="1"/>
</dbReference>
<dbReference type="RefSeq" id="WP_041960482.1">
    <property type="nucleotide sequence ID" value="NZ_JRPN01000042.1"/>
</dbReference>
<dbReference type="InterPro" id="IPR024432">
    <property type="entry name" value="Put_RecE_PDDEXK-like_dom"/>
</dbReference>
<evidence type="ECO:0000313" key="2">
    <source>
        <dbReference type="EMBL" id="KGT73668.1"/>
    </source>
</evidence>
<name>A0A0A3YIZ2_BRAJP</name>
<organism evidence="2 3">
    <name type="scientific">Bradyrhizobium japonicum</name>
    <dbReference type="NCBI Taxonomy" id="375"/>
    <lineage>
        <taxon>Bacteria</taxon>
        <taxon>Pseudomonadati</taxon>
        <taxon>Pseudomonadota</taxon>
        <taxon>Alphaproteobacteria</taxon>
        <taxon>Hyphomicrobiales</taxon>
        <taxon>Nitrobacteraceae</taxon>
        <taxon>Bradyrhizobium</taxon>
    </lineage>
</organism>
<gene>
    <name evidence="2" type="ORF">MA20_42705</name>
</gene>
<dbReference type="EMBL" id="JRPN01000042">
    <property type="protein sequence ID" value="KGT73668.1"/>
    <property type="molecule type" value="Genomic_DNA"/>
</dbReference>
<reference evidence="2 3" key="1">
    <citation type="submission" date="2014-09" db="EMBL/GenBank/DDBJ databases">
        <title>Draft genome of Bradyrhizobium japonicum Is-34.</title>
        <authorList>
            <person name="Tsurumaru H."/>
            <person name="Yamakawa T."/>
            <person name="Hashimoto S."/>
            <person name="Okizaki K."/>
            <person name="Kanesaki Y."/>
            <person name="Yoshikawa H."/>
            <person name="Yajima S."/>
        </authorList>
    </citation>
    <scope>NUCLEOTIDE SEQUENCE [LARGE SCALE GENOMIC DNA]</scope>
    <source>
        <strain evidence="2 3">Is-34</strain>
    </source>
</reference>
<protein>
    <recommendedName>
        <fullName evidence="1">Putative exodeoxyribonuclease 8 PDDEXK-like domain-containing protein</fullName>
    </recommendedName>
</protein>
<dbReference type="InterPro" id="IPR011604">
    <property type="entry name" value="PDDEXK-like_dom_sf"/>
</dbReference>
<dbReference type="AlphaFoldDB" id="A0A0A3YIZ2"/>
<comment type="caution">
    <text evidence="2">The sequence shown here is derived from an EMBL/GenBank/DDBJ whole genome shotgun (WGS) entry which is preliminary data.</text>
</comment>
<dbReference type="Gene3D" id="3.90.320.10">
    <property type="match status" value="1"/>
</dbReference>